<evidence type="ECO:0000313" key="3">
    <source>
        <dbReference type="Proteomes" id="UP001189429"/>
    </source>
</evidence>
<sequence>MITNGLLWDMGTSKVPEIIGQEVKDYQKAVVESHILERVNEDAAPSPATPSSISIASGSVASGSSAQTPQSTEKQKGKGRGRGKGKGSPAAKVHEVQEVGKTYAESVDYLMSYLRKISADDPHIETYKRLFTFAAPRGQVILDGKAVGKEQVVKKFSMLRNIIKRQVYNAAKLAGPRISDVDFPHGLGPINGGGASQCRSIVNISEEVAENMMVEQLPFVKKILDYFEMNPISASIDCHMAPARISNEVMMDMWTYIDADTTPTKLLMEGFVPTTCAKVLQVLPCEFDEAIDQCEALLQKNESFKQRVSESGSQLEAFKEVLNMKINSTVVKHVRVQLLAKVVQHLGTMNFKREVGDEVKMDPWVSSFVISLMKVACESHAVNSKLGEMADYVTKMTPVIEIYTKAAMPWDEFVKVWTDKINNMSQVIAEVDVDGFRRSHDATMDELKKMDMAQLSRAMWAQFESTFKYGMTKANAISAYQKQCNVTGLQNAKFQKELMVLEWLSGGTVGAERVVIEGLRNEYAPQVQQAVAPMKPGGPEPLDDDDDDRELTLKKVASKAKADEEAEFNLTGVEEKLLVGKVQTHLNELNMMYVQNGFGGSDKLGIDMIQCGKEARPVLSQTSEGNVAIPYWGRVQTQACGQTMHPKSAIPMEVVVDGTPEVKTLLFLDGFLCKNEKST</sequence>
<protein>
    <submittedName>
        <fullName evidence="2">Uncharacterized protein</fullName>
    </submittedName>
</protein>
<gene>
    <name evidence="2" type="ORF">PCOR1329_LOCUS15269</name>
</gene>
<keyword evidence="3" id="KW-1185">Reference proteome</keyword>
<proteinExistence type="predicted"/>
<feature type="region of interest" description="Disordered" evidence="1">
    <location>
        <begin position="41"/>
        <end position="94"/>
    </location>
</feature>
<feature type="compositionally biased region" description="Low complexity" evidence="1">
    <location>
        <begin position="43"/>
        <end position="66"/>
    </location>
</feature>
<organism evidence="2 3">
    <name type="scientific">Prorocentrum cordatum</name>
    <dbReference type="NCBI Taxonomy" id="2364126"/>
    <lineage>
        <taxon>Eukaryota</taxon>
        <taxon>Sar</taxon>
        <taxon>Alveolata</taxon>
        <taxon>Dinophyceae</taxon>
        <taxon>Prorocentrales</taxon>
        <taxon>Prorocentraceae</taxon>
        <taxon>Prorocentrum</taxon>
    </lineage>
</organism>
<accession>A0ABN9QY22</accession>
<dbReference type="EMBL" id="CAUYUJ010004606">
    <property type="protein sequence ID" value="CAK0810252.1"/>
    <property type="molecule type" value="Genomic_DNA"/>
</dbReference>
<dbReference type="Proteomes" id="UP001189429">
    <property type="component" value="Unassembled WGS sequence"/>
</dbReference>
<comment type="caution">
    <text evidence="2">The sequence shown here is derived from an EMBL/GenBank/DDBJ whole genome shotgun (WGS) entry which is preliminary data.</text>
</comment>
<evidence type="ECO:0000256" key="1">
    <source>
        <dbReference type="SAM" id="MobiDB-lite"/>
    </source>
</evidence>
<name>A0ABN9QY22_9DINO</name>
<reference evidence="2" key="1">
    <citation type="submission" date="2023-10" db="EMBL/GenBank/DDBJ databases">
        <authorList>
            <person name="Chen Y."/>
            <person name="Shah S."/>
            <person name="Dougan E. K."/>
            <person name="Thang M."/>
            <person name="Chan C."/>
        </authorList>
    </citation>
    <scope>NUCLEOTIDE SEQUENCE [LARGE SCALE GENOMIC DNA]</scope>
</reference>
<feature type="non-terminal residue" evidence="2">
    <location>
        <position position="679"/>
    </location>
</feature>
<evidence type="ECO:0000313" key="2">
    <source>
        <dbReference type="EMBL" id="CAK0810252.1"/>
    </source>
</evidence>